<dbReference type="PANTHER" id="PTHR20958:SF6">
    <property type="entry name" value="GLYCINE N-ACYLTRANSFERASE-LIKE PROTEIN"/>
    <property type="match status" value="1"/>
</dbReference>
<reference evidence="2 3" key="1">
    <citation type="submission" date="2024-06" db="EMBL/GenBank/DDBJ databases">
        <title>A chromosome-level genome assembly of beet webworm, Loxostege sticticalis.</title>
        <authorList>
            <person name="Zhang Y."/>
        </authorList>
    </citation>
    <scope>NUCLEOTIDE SEQUENCE [LARGE SCALE GENOMIC DNA]</scope>
    <source>
        <strain evidence="2">AQ028</strain>
        <tissue evidence="2">Male pupae</tissue>
    </source>
</reference>
<gene>
    <name evidence="2" type="ORF">ABMA28_006235</name>
</gene>
<evidence type="ECO:0000313" key="2">
    <source>
        <dbReference type="EMBL" id="KAL0820335.1"/>
    </source>
</evidence>
<dbReference type="InterPro" id="IPR013653">
    <property type="entry name" value="GCN5-like_dom"/>
</dbReference>
<accession>A0ABD0SKH1</accession>
<protein>
    <recommendedName>
        <fullName evidence="1">N-acetyltransferase domain-containing protein</fullName>
    </recommendedName>
</protein>
<name>A0ABD0SKH1_LOXSC</name>
<dbReference type="InterPro" id="IPR016181">
    <property type="entry name" value="Acyl_CoA_acyltransferase"/>
</dbReference>
<dbReference type="PROSITE" id="PS51186">
    <property type="entry name" value="GNAT"/>
    <property type="match status" value="1"/>
</dbReference>
<dbReference type="AlphaFoldDB" id="A0ABD0SKH1"/>
<dbReference type="Gene3D" id="3.40.630.30">
    <property type="match status" value="2"/>
</dbReference>
<sequence>MDSLIEIPKSELPTLRELYRAHWPSGVEGYCLLNTHILYPALTEFFQFKFYRPEGKIANGMVAISDKDYYQVFICPITSDVSVMENALFKTNIINWNRSVAVPAASADVLALIKRLVSRLDLKITYENRCCKYVLDRDTKLFEILSVPENTYVGPLQPEHLNLVNETWTFYNDHSYHLFETLMKSGLTYVLYSSNDHSPLSWITVDEAGAFTHLYCIEAHRGKGYAEYITKVAINDLLKRGKDVLAYTLEDNIKPQKLFNKLGFNYVGYAWWVFLTKISK</sequence>
<dbReference type="SUPFAM" id="SSF55729">
    <property type="entry name" value="Acyl-CoA N-acyltransferases (Nat)"/>
    <property type="match status" value="1"/>
</dbReference>
<proteinExistence type="predicted"/>
<dbReference type="Proteomes" id="UP001549921">
    <property type="component" value="Unassembled WGS sequence"/>
</dbReference>
<evidence type="ECO:0000259" key="1">
    <source>
        <dbReference type="PROSITE" id="PS51186"/>
    </source>
</evidence>
<dbReference type="PANTHER" id="PTHR20958">
    <property type="entry name" value="GLYCINE N-ACYLTRANSFERASE-LIKE PROTEIN"/>
    <property type="match status" value="1"/>
</dbReference>
<evidence type="ECO:0000313" key="3">
    <source>
        <dbReference type="Proteomes" id="UP001549921"/>
    </source>
</evidence>
<dbReference type="InterPro" id="IPR000182">
    <property type="entry name" value="GNAT_dom"/>
</dbReference>
<dbReference type="InterPro" id="IPR053225">
    <property type="entry name" value="Acyl-CoA_N-acyltransferase"/>
</dbReference>
<feature type="domain" description="N-acetyltransferase" evidence="1">
    <location>
        <begin position="142"/>
        <end position="280"/>
    </location>
</feature>
<dbReference type="Pfam" id="PF08445">
    <property type="entry name" value="FR47"/>
    <property type="match status" value="1"/>
</dbReference>
<dbReference type="EMBL" id="JBEDNZ010000019">
    <property type="protein sequence ID" value="KAL0820335.1"/>
    <property type="molecule type" value="Genomic_DNA"/>
</dbReference>
<comment type="caution">
    <text evidence="2">The sequence shown here is derived from an EMBL/GenBank/DDBJ whole genome shotgun (WGS) entry which is preliminary data.</text>
</comment>
<organism evidence="2 3">
    <name type="scientific">Loxostege sticticalis</name>
    <name type="common">Beet webworm moth</name>
    <dbReference type="NCBI Taxonomy" id="481309"/>
    <lineage>
        <taxon>Eukaryota</taxon>
        <taxon>Metazoa</taxon>
        <taxon>Ecdysozoa</taxon>
        <taxon>Arthropoda</taxon>
        <taxon>Hexapoda</taxon>
        <taxon>Insecta</taxon>
        <taxon>Pterygota</taxon>
        <taxon>Neoptera</taxon>
        <taxon>Endopterygota</taxon>
        <taxon>Lepidoptera</taxon>
        <taxon>Glossata</taxon>
        <taxon>Ditrysia</taxon>
        <taxon>Pyraloidea</taxon>
        <taxon>Crambidae</taxon>
        <taxon>Pyraustinae</taxon>
        <taxon>Loxostege</taxon>
    </lineage>
</organism>